<evidence type="ECO:0000313" key="3">
    <source>
        <dbReference type="Proteomes" id="UP000605986"/>
    </source>
</evidence>
<feature type="compositionally biased region" description="Low complexity" evidence="1">
    <location>
        <begin position="12"/>
        <end position="23"/>
    </location>
</feature>
<protein>
    <submittedName>
        <fullName evidence="2">Uncharacterized protein</fullName>
    </submittedName>
</protein>
<comment type="caution">
    <text evidence="2">The sequence shown here is derived from an EMBL/GenBank/DDBJ whole genome shotgun (WGS) entry which is preliminary data.</text>
</comment>
<gene>
    <name evidence="2" type="ORF">F53441_12136</name>
</gene>
<dbReference type="AlphaFoldDB" id="A0A8H4NX70"/>
<evidence type="ECO:0000313" key="2">
    <source>
        <dbReference type="EMBL" id="KAF4441107.1"/>
    </source>
</evidence>
<feature type="region of interest" description="Disordered" evidence="1">
    <location>
        <begin position="73"/>
        <end position="92"/>
    </location>
</feature>
<evidence type="ECO:0000256" key="1">
    <source>
        <dbReference type="SAM" id="MobiDB-lite"/>
    </source>
</evidence>
<proteinExistence type="predicted"/>
<reference evidence="2" key="1">
    <citation type="submission" date="2020-01" db="EMBL/GenBank/DDBJ databases">
        <title>Identification and distribution of gene clusters putatively required for synthesis of sphingolipid metabolism inhibitors in phylogenetically diverse species of the filamentous fungus Fusarium.</title>
        <authorList>
            <person name="Kim H.-S."/>
            <person name="Busman M."/>
            <person name="Brown D.W."/>
            <person name="Divon H."/>
            <person name="Uhlig S."/>
            <person name="Proctor R.H."/>
        </authorList>
    </citation>
    <scope>NUCLEOTIDE SEQUENCE</scope>
    <source>
        <strain evidence="2">NRRL 53441</strain>
    </source>
</reference>
<name>A0A8H4NX70_9HYPO</name>
<accession>A0A8H4NX70</accession>
<sequence>MTPLETSTDVFSETTTSEATATATSDVKTTATTSNTEIITTAKSDAQTTATSEITNTATSNGEITTAAELTTATTSGTETTITSEAESTTTAPAAAPTFKVVGGGAVNGALLQGLDNEGSQVMFNPNYPLNHFQPRTYILEPSGRIKDKDAGYYLCGYYDSTGVISPANIATCIGTPGSDTQVEYMKCQILNGKPSCTVPQTV</sequence>
<keyword evidence="3" id="KW-1185">Reference proteome</keyword>
<dbReference type="Proteomes" id="UP000605986">
    <property type="component" value="Unassembled WGS sequence"/>
</dbReference>
<dbReference type="OrthoDB" id="5105250at2759"/>
<feature type="compositionally biased region" description="Polar residues" evidence="1">
    <location>
        <begin position="1"/>
        <end position="11"/>
    </location>
</feature>
<organism evidence="2 3">
    <name type="scientific">Fusarium austroafricanum</name>
    <dbReference type="NCBI Taxonomy" id="2364996"/>
    <lineage>
        <taxon>Eukaryota</taxon>
        <taxon>Fungi</taxon>
        <taxon>Dikarya</taxon>
        <taxon>Ascomycota</taxon>
        <taxon>Pezizomycotina</taxon>
        <taxon>Sordariomycetes</taxon>
        <taxon>Hypocreomycetidae</taxon>
        <taxon>Hypocreales</taxon>
        <taxon>Nectriaceae</taxon>
        <taxon>Fusarium</taxon>
        <taxon>Fusarium concolor species complex</taxon>
    </lineage>
</organism>
<dbReference type="EMBL" id="JAADJG010000631">
    <property type="protein sequence ID" value="KAF4441107.1"/>
    <property type="molecule type" value="Genomic_DNA"/>
</dbReference>
<feature type="region of interest" description="Disordered" evidence="1">
    <location>
        <begin position="1"/>
        <end position="23"/>
    </location>
</feature>